<proteinExistence type="predicted"/>
<evidence type="ECO:0008006" key="2">
    <source>
        <dbReference type="Google" id="ProtNLM"/>
    </source>
</evidence>
<dbReference type="EMBL" id="CP038850">
    <property type="protein sequence ID" value="QCT58526.1"/>
    <property type="molecule type" value="Genomic_DNA"/>
</dbReference>
<name>A0AAE6F2C8_STAAU</name>
<sequence length="67" mass="7809">MIQPHLPIRLHHDATFMRMKEDHMKNGQLKPGYNLQIATNSQFVLSYDLFQNPTDVSVLSNTSDYFL</sequence>
<dbReference type="AlphaFoldDB" id="A0AAE6F2C8"/>
<protein>
    <recommendedName>
        <fullName evidence="2">Transposase</fullName>
    </recommendedName>
</protein>
<reference evidence="1" key="1">
    <citation type="submission" date="2019-04" db="EMBL/GenBank/DDBJ databases">
        <title>Whole-genome sequencing of local methicillin-resistant S. aureus strain Lr2.</title>
        <authorList>
            <person name="Ullah N."/>
            <person name="Ali A."/>
        </authorList>
    </citation>
    <scope>NUCLEOTIDE SEQUENCE [LARGE SCALE GENOMIC DNA]</scope>
    <source>
        <strain evidence="1">Lr2</strain>
    </source>
</reference>
<organism evidence="1">
    <name type="scientific">Staphylococcus aureus</name>
    <dbReference type="NCBI Taxonomy" id="1280"/>
    <lineage>
        <taxon>Bacteria</taxon>
        <taxon>Bacillati</taxon>
        <taxon>Bacillota</taxon>
        <taxon>Bacilli</taxon>
        <taxon>Bacillales</taxon>
        <taxon>Staphylococcaceae</taxon>
        <taxon>Staphylococcus</taxon>
    </lineage>
</organism>
<evidence type="ECO:0000313" key="1">
    <source>
        <dbReference type="EMBL" id="QCT58526.1"/>
    </source>
</evidence>
<accession>A0AAE6F2C8</accession>
<gene>
    <name evidence="1" type="ORF">E1948_14925</name>
</gene>